<gene>
    <name evidence="2" type="ORF">GCM10007423_15420</name>
</gene>
<evidence type="ECO:0000313" key="2">
    <source>
        <dbReference type="EMBL" id="GGH28665.1"/>
    </source>
</evidence>
<sequence length="170" mass="18109">MATTTKGNTREATSKMKQHAATGASAKSMAAKATTKSTTKTTASKTTASKPAASKAASKAATSKTTKAAGTKKSTGSSKSDTSTRDHETIRAWVEKRGGVPSMVKGTATKKNGGGILRIDFPAYSGEDSLQEISWDEFFQKFDESKLEFLYQEKTADGKESRFNKFVSSN</sequence>
<accession>A0ABQ1YLL7</accession>
<evidence type="ECO:0000256" key="1">
    <source>
        <dbReference type="SAM" id="MobiDB-lite"/>
    </source>
</evidence>
<evidence type="ECO:0000313" key="3">
    <source>
        <dbReference type="Proteomes" id="UP000600214"/>
    </source>
</evidence>
<dbReference type="RefSeq" id="WP_229221576.1">
    <property type="nucleotide sequence ID" value="NZ_BMIA01000001.1"/>
</dbReference>
<comment type="caution">
    <text evidence="2">The sequence shown here is derived from an EMBL/GenBank/DDBJ whole genome shotgun (WGS) entry which is preliminary data.</text>
</comment>
<feature type="compositionally biased region" description="Low complexity" evidence="1">
    <location>
        <begin position="20"/>
        <end position="81"/>
    </location>
</feature>
<protein>
    <recommendedName>
        <fullName evidence="4">1,4-alpha-glucan branching enzyme</fullName>
    </recommendedName>
</protein>
<keyword evidence="3" id="KW-1185">Reference proteome</keyword>
<feature type="compositionally biased region" description="Basic and acidic residues" evidence="1">
    <location>
        <begin position="82"/>
        <end position="98"/>
    </location>
</feature>
<evidence type="ECO:0008006" key="4">
    <source>
        <dbReference type="Google" id="ProtNLM"/>
    </source>
</evidence>
<reference evidence="3" key="1">
    <citation type="journal article" date="2019" name="Int. J. Syst. Evol. Microbiol.">
        <title>The Global Catalogue of Microorganisms (GCM) 10K type strain sequencing project: providing services to taxonomists for standard genome sequencing and annotation.</title>
        <authorList>
            <consortium name="The Broad Institute Genomics Platform"/>
            <consortium name="The Broad Institute Genome Sequencing Center for Infectious Disease"/>
            <person name="Wu L."/>
            <person name="Ma J."/>
        </authorList>
    </citation>
    <scope>NUCLEOTIDE SEQUENCE [LARGE SCALE GENOMIC DNA]</scope>
    <source>
        <strain evidence="3">CGMCC 1.15288</strain>
    </source>
</reference>
<feature type="region of interest" description="Disordered" evidence="1">
    <location>
        <begin position="1"/>
        <end position="112"/>
    </location>
</feature>
<organism evidence="2 3">
    <name type="scientific">Dyadobacter endophyticus</name>
    <dbReference type="NCBI Taxonomy" id="1749036"/>
    <lineage>
        <taxon>Bacteria</taxon>
        <taxon>Pseudomonadati</taxon>
        <taxon>Bacteroidota</taxon>
        <taxon>Cytophagia</taxon>
        <taxon>Cytophagales</taxon>
        <taxon>Spirosomataceae</taxon>
        <taxon>Dyadobacter</taxon>
    </lineage>
</organism>
<proteinExistence type="predicted"/>
<dbReference type="EMBL" id="BMIA01000001">
    <property type="protein sequence ID" value="GGH28665.1"/>
    <property type="molecule type" value="Genomic_DNA"/>
</dbReference>
<name>A0ABQ1YLL7_9BACT</name>
<dbReference type="Proteomes" id="UP000600214">
    <property type="component" value="Unassembled WGS sequence"/>
</dbReference>